<organism evidence="1">
    <name type="scientific">Spirodela intermedia</name>
    <name type="common">Intermediate duckweed</name>
    <dbReference type="NCBI Taxonomy" id="51605"/>
    <lineage>
        <taxon>Eukaryota</taxon>
        <taxon>Viridiplantae</taxon>
        <taxon>Streptophyta</taxon>
        <taxon>Embryophyta</taxon>
        <taxon>Tracheophyta</taxon>
        <taxon>Spermatophyta</taxon>
        <taxon>Magnoliopsida</taxon>
        <taxon>Liliopsida</taxon>
        <taxon>Araceae</taxon>
        <taxon>Lemnoideae</taxon>
        <taxon>Spirodela</taxon>
    </lineage>
</organism>
<reference evidence="1 2" key="1">
    <citation type="submission" date="2019-12" db="EMBL/GenBank/DDBJ databases">
        <authorList>
            <person name="Scholz U."/>
            <person name="Mascher M."/>
            <person name="Fiebig A."/>
        </authorList>
    </citation>
    <scope>NUCLEOTIDE SEQUENCE</scope>
</reference>
<proteinExistence type="predicted"/>
<evidence type="ECO:0000313" key="1">
    <source>
        <dbReference type="EMBL" id="CAA2632222.1"/>
    </source>
</evidence>
<evidence type="ECO:0000313" key="2">
    <source>
        <dbReference type="Proteomes" id="UP001189122"/>
    </source>
</evidence>
<dbReference type="EMBL" id="CACRZD030000015">
    <property type="protein sequence ID" value="CAA6671448.1"/>
    <property type="molecule type" value="Genomic_DNA"/>
</dbReference>
<gene>
    <name evidence="1" type="ORF">SI7747_15017856</name>
</gene>
<sequence length="44" mass="4786">MGVTNLRTFGTPALFRSAEEVGIGVAEEATRVESPSLRPRQINK</sequence>
<dbReference type="Proteomes" id="UP001189122">
    <property type="component" value="Unassembled WGS sequence"/>
</dbReference>
<dbReference type="EMBL" id="LR743602">
    <property type="protein sequence ID" value="CAA2632222.1"/>
    <property type="molecule type" value="Genomic_DNA"/>
</dbReference>
<accession>A0A7I8JMS4</accession>
<dbReference type="AlphaFoldDB" id="A0A7I8JMS4"/>
<protein>
    <submittedName>
        <fullName evidence="1">Uncharacterized protein</fullName>
    </submittedName>
</protein>
<name>A0A7I8JMS4_SPIIN</name>
<keyword evidence="2" id="KW-1185">Reference proteome</keyword>